<dbReference type="STRING" id="1069536.SINU_02155"/>
<evidence type="ECO:0000259" key="9">
    <source>
        <dbReference type="SMART" id="SM01131"/>
    </source>
</evidence>
<reference evidence="10 11" key="1">
    <citation type="journal article" date="2011" name="J. Bacteriol.">
        <title>Draft genome sequence of Sporolactobacillus inulinus strain CASD, an efficient D-lactic acid-producing bacterium with high-concentration lactate tolerance capability.</title>
        <authorList>
            <person name="Yu B."/>
            <person name="Su F."/>
            <person name="Wang L."/>
            <person name="Xu K."/>
            <person name="Zhao B."/>
            <person name="Xu P."/>
        </authorList>
    </citation>
    <scope>NUCLEOTIDE SEQUENCE [LARGE SCALE GENOMIC DNA]</scope>
    <source>
        <strain evidence="10 11">CASD</strain>
    </source>
</reference>
<dbReference type="EMBL" id="AFVQ02000029">
    <property type="protein sequence ID" value="KLI03548.1"/>
    <property type="molecule type" value="Genomic_DNA"/>
</dbReference>
<dbReference type="Pfam" id="PF02833">
    <property type="entry name" value="DHHA2"/>
    <property type="match status" value="1"/>
</dbReference>
<keyword evidence="4 8" id="KW-0479">Metal-binding</keyword>
<dbReference type="Gene3D" id="3.90.1640.10">
    <property type="entry name" value="inorganic pyrophosphatase (n-terminal core)"/>
    <property type="match status" value="1"/>
</dbReference>
<feature type="domain" description="DHHA2" evidence="9">
    <location>
        <begin position="181"/>
        <end position="307"/>
    </location>
</feature>
<dbReference type="AlphaFoldDB" id="A0A0U1QRZ4"/>
<dbReference type="HAMAP" id="MF_00207">
    <property type="entry name" value="PPase_C"/>
    <property type="match status" value="1"/>
</dbReference>
<dbReference type="PANTHER" id="PTHR47618">
    <property type="entry name" value="BIFUNCTIONAL OLIGORIBONUCLEASE AND PAP PHOSPHATASE NRNA"/>
    <property type="match status" value="1"/>
</dbReference>
<protein>
    <recommendedName>
        <fullName evidence="8">Probable manganese-dependent inorganic pyrophosphatase</fullName>
        <ecNumber evidence="8">3.6.1.1</ecNumber>
    </recommendedName>
    <alternativeName>
        <fullName evidence="8">Pyrophosphate phospho-hydrolase</fullName>
        <shortName evidence="8">PPase</shortName>
    </alternativeName>
</protein>
<feature type="binding site" evidence="8">
    <location>
        <position position="75"/>
    </location>
    <ligand>
        <name>Mn(2+)</name>
        <dbReference type="ChEBI" id="CHEBI:29035"/>
        <label>2</label>
    </ligand>
</feature>
<evidence type="ECO:0000256" key="4">
    <source>
        <dbReference type="ARBA" id="ARBA00022723"/>
    </source>
</evidence>
<dbReference type="InterPro" id="IPR022934">
    <property type="entry name" value="Mn-dep_inorganic_PyrPase"/>
</dbReference>
<proteinExistence type="inferred from homology"/>
<evidence type="ECO:0000256" key="8">
    <source>
        <dbReference type="HAMAP-Rule" id="MF_00207"/>
    </source>
</evidence>
<dbReference type="SUPFAM" id="SSF64182">
    <property type="entry name" value="DHH phosphoesterases"/>
    <property type="match status" value="1"/>
</dbReference>
<dbReference type="InterPro" id="IPR038222">
    <property type="entry name" value="DHHA2_dom_sf"/>
</dbReference>
<evidence type="ECO:0000313" key="10">
    <source>
        <dbReference type="EMBL" id="KLI03548.1"/>
    </source>
</evidence>
<feature type="binding site" evidence="8">
    <location>
        <position position="9"/>
    </location>
    <ligand>
        <name>Mn(2+)</name>
        <dbReference type="ChEBI" id="CHEBI:29035"/>
        <label>1</label>
    </ligand>
</feature>
<dbReference type="NCBIfam" id="NF003877">
    <property type="entry name" value="PRK05427.1"/>
    <property type="match status" value="1"/>
</dbReference>
<dbReference type="Gene3D" id="3.10.310.20">
    <property type="entry name" value="DHHA2 domain"/>
    <property type="match status" value="1"/>
</dbReference>
<name>A0A0U1QRZ4_9BACL</name>
<keyword evidence="11" id="KW-1185">Reference proteome</keyword>
<feature type="binding site" evidence="8">
    <location>
        <position position="13"/>
    </location>
    <ligand>
        <name>Mn(2+)</name>
        <dbReference type="ChEBI" id="CHEBI:29035"/>
        <label>1</label>
    </ligand>
</feature>
<evidence type="ECO:0000256" key="3">
    <source>
        <dbReference type="ARBA" id="ARBA00022490"/>
    </source>
</evidence>
<keyword evidence="6 8" id="KW-0464">Manganese</keyword>
<comment type="similarity">
    <text evidence="2 8">Belongs to the PPase class C family.</text>
</comment>
<evidence type="ECO:0000256" key="2">
    <source>
        <dbReference type="ARBA" id="ARBA00007350"/>
    </source>
</evidence>
<organism evidence="10 11">
    <name type="scientific">Sporolactobacillus inulinus CASD</name>
    <dbReference type="NCBI Taxonomy" id="1069536"/>
    <lineage>
        <taxon>Bacteria</taxon>
        <taxon>Bacillati</taxon>
        <taxon>Bacillota</taxon>
        <taxon>Bacilli</taxon>
        <taxon>Bacillales</taxon>
        <taxon>Sporolactobacillaceae</taxon>
        <taxon>Sporolactobacillus</taxon>
    </lineage>
</organism>
<dbReference type="InterPro" id="IPR001667">
    <property type="entry name" value="DDH_dom"/>
</dbReference>
<evidence type="ECO:0000256" key="1">
    <source>
        <dbReference type="ARBA" id="ARBA00004496"/>
    </source>
</evidence>
<dbReference type="InterPro" id="IPR038763">
    <property type="entry name" value="DHH_sf"/>
</dbReference>
<dbReference type="Proteomes" id="UP000035553">
    <property type="component" value="Unassembled WGS sequence"/>
</dbReference>
<feature type="binding site" evidence="8">
    <location>
        <position position="15"/>
    </location>
    <ligand>
        <name>Mn(2+)</name>
        <dbReference type="ChEBI" id="CHEBI:29035"/>
        <label>2</label>
    </ligand>
</feature>
<keyword evidence="3 8" id="KW-0963">Cytoplasm</keyword>
<dbReference type="GO" id="GO:0004427">
    <property type="term" value="F:inorganic diphosphate phosphatase activity"/>
    <property type="evidence" value="ECO:0007669"/>
    <property type="project" value="UniProtKB-UniRule"/>
</dbReference>
<evidence type="ECO:0000256" key="7">
    <source>
        <dbReference type="ARBA" id="ARBA00047820"/>
    </source>
</evidence>
<dbReference type="InterPro" id="IPR004097">
    <property type="entry name" value="DHHA2"/>
</dbReference>
<dbReference type="OrthoDB" id="9766150at2"/>
<gene>
    <name evidence="8" type="primary">ppaC</name>
    <name evidence="10" type="ORF">SINU_02155</name>
</gene>
<dbReference type="FunFam" id="3.90.1640.10:FF:000001">
    <property type="entry name" value="Probable manganese-dependent inorganic pyrophosphatase"/>
    <property type="match status" value="1"/>
</dbReference>
<evidence type="ECO:0000313" key="11">
    <source>
        <dbReference type="Proteomes" id="UP000035553"/>
    </source>
</evidence>
<dbReference type="GO" id="GO:0005737">
    <property type="term" value="C:cytoplasm"/>
    <property type="evidence" value="ECO:0007669"/>
    <property type="project" value="UniProtKB-SubCell"/>
</dbReference>
<feature type="binding site" evidence="8">
    <location>
        <position position="75"/>
    </location>
    <ligand>
        <name>Mn(2+)</name>
        <dbReference type="ChEBI" id="CHEBI:29035"/>
        <label>1</label>
    </ligand>
</feature>
<dbReference type="EC" id="3.6.1.1" evidence="8"/>
<dbReference type="GO" id="GO:0030145">
    <property type="term" value="F:manganese ion binding"/>
    <property type="evidence" value="ECO:0007669"/>
    <property type="project" value="UniProtKB-UniRule"/>
</dbReference>
<evidence type="ECO:0000256" key="6">
    <source>
        <dbReference type="ARBA" id="ARBA00023211"/>
    </source>
</evidence>
<feature type="binding site" evidence="8">
    <location>
        <position position="149"/>
    </location>
    <ligand>
        <name>Mn(2+)</name>
        <dbReference type="ChEBI" id="CHEBI:29035"/>
        <label>2</label>
    </ligand>
</feature>
<comment type="caution">
    <text evidence="10">The sequence shown here is derived from an EMBL/GenBank/DDBJ whole genome shotgun (WGS) entry which is preliminary data.</text>
</comment>
<evidence type="ECO:0000256" key="5">
    <source>
        <dbReference type="ARBA" id="ARBA00022801"/>
    </source>
</evidence>
<dbReference type="PANTHER" id="PTHR47618:SF1">
    <property type="entry name" value="BIFUNCTIONAL OLIGORIBONUCLEASE AND PAP PHOSPHATASE NRNA"/>
    <property type="match status" value="1"/>
</dbReference>
<dbReference type="RefSeq" id="WP_010027114.1">
    <property type="nucleotide sequence ID" value="NZ_AFVQ02000029.1"/>
</dbReference>
<dbReference type="FunFam" id="3.10.310.20:FF:000001">
    <property type="entry name" value="Probable manganese-dependent inorganic pyrophosphatase"/>
    <property type="match status" value="1"/>
</dbReference>
<comment type="cofactor">
    <cofactor evidence="8">
        <name>Mn(2+)</name>
        <dbReference type="ChEBI" id="CHEBI:29035"/>
    </cofactor>
    <text evidence="8">Binds 2 manganese ions per subunit.</text>
</comment>
<comment type="catalytic activity">
    <reaction evidence="7 8">
        <text>diphosphate + H2O = 2 phosphate + H(+)</text>
        <dbReference type="Rhea" id="RHEA:24576"/>
        <dbReference type="ChEBI" id="CHEBI:15377"/>
        <dbReference type="ChEBI" id="CHEBI:15378"/>
        <dbReference type="ChEBI" id="CHEBI:33019"/>
        <dbReference type="ChEBI" id="CHEBI:43474"/>
        <dbReference type="EC" id="3.6.1.1"/>
    </reaction>
</comment>
<accession>A0A0U1QRZ4</accession>
<dbReference type="SMART" id="SM01131">
    <property type="entry name" value="DHHA2"/>
    <property type="match status" value="1"/>
</dbReference>
<dbReference type="InterPro" id="IPR051319">
    <property type="entry name" value="Oligoribo/pAp-PDE_c-di-AMP_PDE"/>
</dbReference>
<sequence>MGKVLVFGHKSPDTDAICSAIAFADLKKQLGEDVEAVRLGDLNGETEYVVNHFGVAVPRLIKTVANEVPAVYLVDHNERAQSADDIEDVEVLSVVDHHRIANFETKAPLFYRAEPVGCTATIINKLYKEAGATLSKTIAGLMLSSIISDTLLFKSPTCTDEDVKAAKELEAISGVDVQTYGLDMLKAGTNIADKSAEELITLDMKPFEMGKYAVEIAQVNVVDTDDALSRQAELESAISKEIEAKNLDLFVLAVTNILTSDSQALILGKAAAAAESAFKVTLDNHVATLKGVVSRKKQIVPVLTESLAD</sequence>
<comment type="subcellular location">
    <subcellularLocation>
        <location evidence="1 8">Cytoplasm</location>
    </subcellularLocation>
</comment>
<feature type="binding site" evidence="8">
    <location>
        <position position="97"/>
    </location>
    <ligand>
        <name>Mn(2+)</name>
        <dbReference type="ChEBI" id="CHEBI:29035"/>
        <label>2</label>
    </ligand>
</feature>
<keyword evidence="5 8" id="KW-0378">Hydrolase</keyword>
<dbReference type="Pfam" id="PF01368">
    <property type="entry name" value="DHH"/>
    <property type="match status" value="1"/>
</dbReference>